<reference evidence="1" key="1">
    <citation type="submission" date="2021-06" db="EMBL/GenBank/DDBJ databases">
        <authorList>
            <person name="Kallberg Y."/>
            <person name="Tangrot J."/>
            <person name="Rosling A."/>
        </authorList>
    </citation>
    <scope>NUCLEOTIDE SEQUENCE</scope>
    <source>
        <strain evidence="1">MA461A</strain>
    </source>
</reference>
<protein>
    <submittedName>
        <fullName evidence="1">2786_t:CDS:1</fullName>
    </submittedName>
</protein>
<organism evidence="1 2">
    <name type="scientific">Racocetra persica</name>
    <dbReference type="NCBI Taxonomy" id="160502"/>
    <lineage>
        <taxon>Eukaryota</taxon>
        <taxon>Fungi</taxon>
        <taxon>Fungi incertae sedis</taxon>
        <taxon>Mucoromycota</taxon>
        <taxon>Glomeromycotina</taxon>
        <taxon>Glomeromycetes</taxon>
        <taxon>Diversisporales</taxon>
        <taxon>Gigasporaceae</taxon>
        <taxon>Racocetra</taxon>
    </lineage>
</organism>
<evidence type="ECO:0000313" key="1">
    <source>
        <dbReference type="EMBL" id="CAG8680358.1"/>
    </source>
</evidence>
<name>A0ACA9NZK0_9GLOM</name>
<dbReference type="EMBL" id="CAJVQC010016849">
    <property type="protein sequence ID" value="CAG8680358.1"/>
    <property type="molecule type" value="Genomic_DNA"/>
</dbReference>
<sequence>DIKRKYDTIVDLGCGCGHVVKHIDQDISKKLLMCDMSEKMLERDKNVTYDVEVERIVVDEELLPFKENSLEAVISNLSLHWVNDLPGTMIQIQRSLKPDGLFLASMFGGDTLFELRYTNMHNYSKLEREQGVSPRVSPMTDIRDVGSLLSRAGFALTTIDVDDVIVNYPTMFELIKDLKAMGESNAMNVEESPTSAIIDTEEIDDSFTKKKLPTNNVEHSLIFDSFSINSINSINLSDSTDSVFNYTFFEDHSSEIFFPASLVVQSILTLLELISIFNALVRCKSGIRTIALCAIGFLTYFILAVMNILMIPPDRFCYLKNHMPSCNLFSAILVLTWVPVACYLLIMGLITNEWWERKCVPPRRN</sequence>
<feature type="non-terminal residue" evidence="1">
    <location>
        <position position="1"/>
    </location>
</feature>
<comment type="caution">
    <text evidence="1">The sequence shown here is derived from an EMBL/GenBank/DDBJ whole genome shotgun (WGS) entry which is preliminary data.</text>
</comment>
<proteinExistence type="predicted"/>
<gene>
    <name evidence="1" type="ORF">RPERSI_LOCUS9089</name>
</gene>
<dbReference type="Proteomes" id="UP000789920">
    <property type="component" value="Unassembled WGS sequence"/>
</dbReference>
<accession>A0ACA9NZK0</accession>
<keyword evidence="2" id="KW-1185">Reference proteome</keyword>
<evidence type="ECO:0000313" key="2">
    <source>
        <dbReference type="Proteomes" id="UP000789920"/>
    </source>
</evidence>